<dbReference type="InterPro" id="IPR022761">
    <property type="entry name" value="Fumarate_lyase_N"/>
</dbReference>
<dbReference type="SUPFAM" id="SSF48557">
    <property type="entry name" value="L-aspartase-like"/>
    <property type="match status" value="1"/>
</dbReference>
<dbReference type="PRINTS" id="PR00145">
    <property type="entry name" value="ARGSUCLYASE"/>
</dbReference>
<dbReference type="InterPro" id="IPR020557">
    <property type="entry name" value="Fumarate_lyase_CS"/>
</dbReference>
<name>A0A3G9ELW0_9ALTE</name>
<evidence type="ECO:0000313" key="3">
    <source>
        <dbReference type="EMBL" id="BBD49889.1"/>
    </source>
</evidence>
<dbReference type="EMBL" id="AB728560">
    <property type="protein sequence ID" value="BBD49889.1"/>
    <property type="molecule type" value="Genomic_DNA"/>
</dbReference>
<evidence type="ECO:0000259" key="2">
    <source>
        <dbReference type="SMART" id="SM00998"/>
    </source>
</evidence>
<evidence type="ECO:0000256" key="1">
    <source>
        <dbReference type="ARBA" id="ARBA00023239"/>
    </source>
</evidence>
<reference evidence="3" key="1">
    <citation type="journal article" date="2019" name="Microbes Environ.">
        <title>Genetic and Physiological Characteristics of a Novel Marine Propylene-Assimilating Halieaceae Bacterium Isolated from Seawater and the Diversity of Its Alkene and Epoxide Metabolism Genes.</title>
        <authorList>
            <person name="Suzuki T."/>
            <person name="Yazawa T."/>
            <person name="Morishita N."/>
            <person name="Maruyama A."/>
            <person name="Fuse H."/>
        </authorList>
    </citation>
    <scope>NUCLEOTIDE SEQUENCE</scope>
    <source>
        <strain evidence="3">PE-TB08W</strain>
    </source>
</reference>
<dbReference type="Pfam" id="PF10397">
    <property type="entry name" value="ADSL_C"/>
    <property type="match status" value="1"/>
</dbReference>
<dbReference type="Gene3D" id="1.10.40.30">
    <property type="entry name" value="Fumarase/aspartase (C-terminal domain)"/>
    <property type="match status" value="1"/>
</dbReference>
<feature type="domain" description="Adenylosuccinate lyase C-terminal" evidence="2">
    <location>
        <begin position="368"/>
        <end position="447"/>
    </location>
</feature>
<dbReference type="PRINTS" id="PR00149">
    <property type="entry name" value="FUMRATELYASE"/>
</dbReference>
<dbReference type="GO" id="GO:0004018">
    <property type="term" value="F:N6-(1,2-dicarboxyethyl)AMP AMP-lyase (fumarate-forming) activity"/>
    <property type="evidence" value="ECO:0007669"/>
    <property type="project" value="TreeGrafter"/>
</dbReference>
<dbReference type="Pfam" id="PF00206">
    <property type="entry name" value="Lyase_1"/>
    <property type="match status" value="1"/>
</dbReference>
<organism evidence="3">
    <name type="scientific">Alteromonadaceae bacterium PE-TB08W</name>
    <dbReference type="NCBI Taxonomy" id="1199097"/>
    <lineage>
        <taxon>Bacteria</taxon>
        <taxon>Pseudomonadati</taxon>
        <taxon>Pseudomonadota</taxon>
        <taxon>Gammaproteobacteria</taxon>
        <taxon>Alteromonadales</taxon>
        <taxon>Alteromonadaceae</taxon>
    </lineage>
</organism>
<proteinExistence type="predicted"/>
<sequence>MSVHICESSIFGTSWRTAEVRQMFEETTRVEDWLMILSVLAQTQADYELIPREAAEQIQEACHGIAVDKEFLAEVESGFVASNHSLIGFIRAVQNRCGKLGGEWLCYGATVQDVTDTQLMCTLAKLQKHLINELELLKEVLIGMAVRYRGVYMLGRTHGQVGLPITFGYKAACWLDEINRHLERLAEVGNRISVGQLCGGVGSLSSLGQNALQIQAEFMSRLGLKVPSISWTNTRDRLAEWMNLLALMASTGDRIGHEIYNLQRPEIAELNEGFVEGTIGSITMPQKRNPEISEHLGTLARVVRHDSSHMLESLVHDHERDGRSWKGEWWIVPPACMATAKIITLLRRLLGELQVNEQRMLNNIHSADGFIFAESVMLSLAPKMGKQSAHMLVYSIAADAKSSGSDFESAVKGDVRIRQHLGSEEVDGLFDLKHSVGHCDAMIDQVLERT</sequence>
<protein>
    <submittedName>
        <fullName evidence="3">Fumarate lyase</fullName>
    </submittedName>
</protein>
<dbReference type="AlphaFoldDB" id="A0A3G9ELW0"/>
<dbReference type="GO" id="GO:0044208">
    <property type="term" value="P:'de novo' AMP biosynthetic process"/>
    <property type="evidence" value="ECO:0007669"/>
    <property type="project" value="TreeGrafter"/>
</dbReference>
<dbReference type="InterPro" id="IPR019468">
    <property type="entry name" value="AdenyloSucc_lyase_C"/>
</dbReference>
<dbReference type="PANTHER" id="PTHR43172:SF1">
    <property type="entry name" value="ADENYLOSUCCINATE LYASE"/>
    <property type="match status" value="1"/>
</dbReference>
<dbReference type="InterPro" id="IPR000362">
    <property type="entry name" value="Fumarate_lyase_fam"/>
</dbReference>
<dbReference type="Gene3D" id="1.20.200.10">
    <property type="entry name" value="Fumarase/aspartase (Central domain)"/>
    <property type="match status" value="1"/>
</dbReference>
<dbReference type="PROSITE" id="PS00163">
    <property type="entry name" value="FUMARATE_LYASES"/>
    <property type="match status" value="1"/>
</dbReference>
<dbReference type="SMART" id="SM00998">
    <property type="entry name" value="ADSL_C"/>
    <property type="match status" value="1"/>
</dbReference>
<dbReference type="GO" id="GO:0005829">
    <property type="term" value="C:cytosol"/>
    <property type="evidence" value="ECO:0007669"/>
    <property type="project" value="TreeGrafter"/>
</dbReference>
<dbReference type="InterPro" id="IPR008948">
    <property type="entry name" value="L-Aspartase-like"/>
</dbReference>
<accession>A0A3G9ELW0</accession>
<dbReference type="CDD" id="cd01597">
    <property type="entry name" value="pCLME"/>
    <property type="match status" value="1"/>
</dbReference>
<dbReference type="PANTHER" id="PTHR43172">
    <property type="entry name" value="ADENYLOSUCCINATE LYASE"/>
    <property type="match status" value="1"/>
</dbReference>
<keyword evidence="1 3" id="KW-0456">Lyase</keyword>
<dbReference type="GO" id="GO:0070626">
    <property type="term" value="F:(S)-2-(5-amino-1-(5-phospho-D-ribosyl)imidazole-4-carboxamido) succinate lyase (fumarate-forming) activity"/>
    <property type="evidence" value="ECO:0007669"/>
    <property type="project" value="TreeGrafter"/>
</dbReference>